<feature type="transmembrane region" description="Helical" evidence="1">
    <location>
        <begin position="6"/>
        <end position="22"/>
    </location>
</feature>
<dbReference type="RefSeq" id="WP_211696522.1">
    <property type="nucleotide sequence ID" value="NZ_CP046600.1"/>
</dbReference>
<sequence length="87" mass="9266">MMDVLAAGIAAGALGLALWGAWRPQYRAASYWVAGVVGLALIVVLVVTGQTLMAISVTFLLAMGGPMVVVNHRREKRKRAQTTEEGQ</sequence>
<keyword evidence="1" id="KW-0472">Membrane</keyword>
<organism evidence="2 3">
    <name type="scientific">Mycobacterium spongiae</name>
    <dbReference type="NCBI Taxonomy" id="886343"/>
    <lineage>
        <taxon>Bacteria</taxon>
        <taxon>Bacillati</taxon>
        <taxon>Actinomycetota</taxon>
        <taxon>Actinomycetes</taxon>
        <taxon>Mycobacteriales</taxon>
        <taxon>Mycobacteriaceae</taxon>
        <taxon>Mycobacterium</taxon>
    </lineage>
</organism>
<accession>A0A975K054</accession>
<keyword evidence="3" id="KW-1185">Reference proteome</keyword>
<feature type="transmembrane region" description="Helical" evidence="1">
    <location>
        <begin position="53"/>
        <end position="70"/>
    </location>
</feature>
<feature type="transmembrane region" description="Helical" evidence="1">
    <location>
        <begin position="29"/>
        <end position="47"/>
    </location>
</feature>
<dbReference type="KEGG" id="mspg:F6B93_19290"/>
<dbReference type="Proteomes" id="UP000682202">
    <property type="component" value="Chromosome"/>
</dbReference>
<name>A0A975K054_9MYCO</name>
<reference evidence="2" key="1">
    <citation type="submission" date="2019-12" db="EMBL/GenBank/DDBJ databases">
        <title>Mycobacterium spongiae sp. nov.</title>
        <authorList>
            <person name="Stinear T."/>
        </authorList>
    </citation>
    <scope>NUCLEOTIDE SEQUENCE</scope>
    <source>
        <strain evidence="2">FSD4b-SM</strain>
    </source>
</reference>
<gene>
    <name evidence="2" type="ORF">F6B93_19290</name>
</gene>
<protein>
    <submittedName>
        <fullName evidence="2">Uncharacterized protein</fullName>
    </submittedName>
</protein>
<evidence type="ECO:0000313" key="3">
    <source>
        <dbReference type="Proteomes" id="UP000682202"/>
    </source>
</evidence>
<evidence type="ECO:0000256" key="1">
    <source>
        <dbReference type="SAM" id="Phobius"/>
    </source>
</evidence>
<evidence type="ECO:0000313" key="2">
    <source>
        <dbReference type="EMBL" id="QUR68931.1"/>
    </source>
</evidence>
<proteinExistence type="predicted"/>
<dbReference type="AlphaFoldDB" id="A0A975K054"/>
<keyword evidence="1" id="KW-1133">Transmembrane helix</keyword>
<dbReference type="EMBL" id="CP046600">
    <property type="protein sequence ID" value="QUR68931.1"/>
    <property type="molecule type" value="Genomic_DNA"/>
</dbReference>
<keyword evidence="1" id="KW-0812">Transmembrane</keyword>